<evidence type="ECO:0000313" key="10">
    <source>
        <dbReference type="EMBL" id="GIH72700.1"/>
    </source>
</evidence>
<dbReference type="InterPro" id="IPR020846">
    <property type="entry name" value="MFS_dom"/>
</dbReference>
<dbReference type="InterPro" id="IPR010290">
    <property type="entry name" value="TM_effector"/>
</dbReference>
<evidence type="ECO:0000256" key="8">
    <source>
        <dbReference type="SAM" id="Phobius"/>
    </source>
</evidence>
<dbReference type="Gene3D" id="1.20.1250.20">
    <property type="entry name" value="MFS general substrate transporter like domains"/>
    <property type="match status" value="1"/>
</dbReference>
<feature type="transmembrane region" description="Helical" evidence="8">
    <location>
        <begin position="334"/>
        <end position="355"/>
    </location>
</feature>
<dbReference type="GO" id="GO:0005886">
    <property type="term" value="C:plasma membrane"/>
    <property type="evidence" value="ECO:0007669"/>
    <property type="project" value="UniProtKB-SubCell"/>
</dbReference>
<evidence type="ECO:0000256" key="7">
    <source>
        <dbReference type="SAM" id="MobiDB-lite"/>
    </source>
</evidence>
<feature type="transmembrane region" description="Helical" evidence="8">
    <location>
        <begin position="186"/>
        <end position="207"/>
    </location>
</feature>
<keyword evidence="6 8" id="KW-0472">Membrane</keyword>
<comment type="caution">
    <text evidence="10">The sequence shown here is derived from an EMBL/GenBank/DDBJ whole genome shotgun (WGS) entry which is preliminary data.</text>
</comment>
<dbReference type="Proteomes" id="UP000610966">
    <property type="component" value="Unassembled WGS sequence"/>
</dbReference>
<dbReference type="AlphaFoldDB" id="A0A8J3RDD6"/>
<evidence type="ECO:0000313" key="11">
    <source>
        <dbReference type="Proteomes" id="UP000610966"/>
    </source>
</evidence>
<organism evidence="10 11">
    <name type="scientific">Sphaerimonospora thailandensis</name>
    <dbReference type="NCBI Taxonomy" id="795644"/>
    <lineage>
        <taxon>Bacteria</taxon>
        <taxon>Bacillati</taxon>
        <taxon>Actinomycetota</taxon>
        <taxon>Actinomycetes</taxon>
        <taxon>Streptosporangiales</taxon>
        <taxon>Streptosporangiaceae</taxon>
        <taxon>Sphaerimonospora</taxon>
    </lineage>
</organism>
<proteinExistence type="predicted"/>
<feature type="domain" description="Major facilitator superfamily (MFS) profile" evidence="9">
    <location>
        <begin position="1"/>
        <end position="421"/>
    </location>
</feature>
<reference evidence="10" key="1">
    <citation type="submission" date="2021-01" db="EMBL/GenBank/DDBJ databases">
        <title>Whole genome shotgun sequence of Sphaerimonospora thailandensis NBRC 107569.</title>
        <authorList>
            <person name="Komaki H."/>
            <person name="Tamura T."/>
        </authorList>
    </citation>
    <scope>NUCLEOTIDE SEQUENCE</scope>
    <source>
        <strain evidence="10">NBRC 107569</strain>
    </source>
</reference>
<sequence>MSITSTDSPSPVSPETDRPVPLRRQRDYRLLWSARAVSETGSEVARLAVPLTAATLLTASPIEMGLLTAASTVPFLLVGLPSGALADRVARRRPVMVACEAFAGLAVLSVPAAWLGGLLTIPWLIAVALVVGVCTVVFRSFNTPHLMSVVAPSQRTTALAGFQSVFSVAEMCGPSLAGLLVTLLTAPIAIVVNAVTFLASALCLKGIRAPEHGTRGSGRGILREIAEGVSVLMKHGALRALCATGMLVNFLGAAQLALYVLFAVRVLGLPGALVGVTATGFGVGGLLGAVLASRLARRFGENRVLLGSVLFFPVGFVTTAAAGGPFWLVVCQLVAAEVITGVAVVCYSVCAGAVTMRESPAELLGRVNATTNFATQGVMAPGGVLGGLLGASLGLRPALWVCAAAALLIIPCLWLSPIRRGARPASAAGSPSTARRPRSGRAAARR</sequence>
<dbReference type="PANTHER" id="PTHR23513">
    <property type="entry name" value="INTEGRAL MEMBRANE EFFLUX PROTEIN-RELATED"/>
    <property type="match status" value="1"/>
</dbReference>
<dbReference type="RefSeq" id="WP_239089974.1">
    <property type="nucleotide sequence ID" value="NZ_BOOG01000060.1"/>
</dbReference>
<keyword evidence="5 8" id="KW-1133">Transmembrane helix</keyword>
<name>A0A8J3RDD6_9ACTN</name>
<feature type="transmembrane region" description="Helical" evidence="8">
    <location>
        <begin position="397"/>
        <end position="416"/>
    </location>
</feature>
<dbReference type="PANTHER" id="PTHR23513:SF6">
    <property type="entry name" value="MAJOR FACILITATOR SUPERFAMILY ASSOCIATED DOMAIN-CONTAINING PROTEIN"/>
    <property type="match status" value="1"/>
</dbReference>
<dbReference type="CDD" id="cd06173">
    <property type="entry name" value="MFS_MefA_like"/>
    <property type="match status" value="1"/>
</dbReference>
<keyword evidence="3" id="KW-1003">Cell membrane</keyword>
<feature type="transmembrane region" description="Helical" evidence="8">
    <location>
        <begin position="268"/>
        <end position="292"/>
    </location>
</feature>
<feature type="compositionally biased region" description="Low complexity" evidence="7">
    <location>
        <begin position="423"/>
        <end position="434"/>
    </location>
</feature>
<accession>A0A8J3RDD6</accession>
<protein>
    <submittedName>
        <fullName evidence="10">MFS transporter</fullName>
    </submittedName>
</protein>
<feature type="compositionally biased region" description="Basic residues" evidence="7">
    <location>
        <begin position="435"/>
        <end position="446"/>
    </location>
</feature>
<evidence type="ECO:0000256" key="5">
    <source>
        <dbReference type="ARBA" id="ARBA00022989"/>
    </source>
</evidence>
<comment type="subcellular location">
    <subcellularLocation>
        <location evidence="1">Cell membrane</location>
        <topology evidence="1">Multi-pass membrane protein</topology>
    </subcellularLocation>
</comment>
<dbReference type="PROSITE" id="PS50850">
    <property type="entry name" value="MFS"/>
    <property type="match status" value="1"/>
</dbReference>
<evidence type="ECO:0000256" key="6">
    <source>
        <dbReference type="ARBA" id="ARBA00023136"/>
    </source>
</evidence>
<evidence type="ECO:0000256" key="2">
    <source>
        <dbReference type="ARBA" id="ARBA00022448"/>
    </source>
</evidence>
<feature type="transmembrane region" description="Helical" evidence="8">
    <location>
        <begin position="120"/>
        <end position="138"/>
    </location>
</feature>
<dbReference type="InterPro" id="IPR036259">
    <property type="entry name" value="MFS_trans_sf"/>
</dbReference>
<dbReference type="GO" id="GO:0022857">
    <property type="term" value="F:transmembrane transporter activity"/>
    <property type="evidence" value="ECO:0007669"/>
    <property type="project" value="InterPro"/>
</dbReference>
<feature type="transmembrane region" description="Helical" evidence="8">
    <location>
        <begin position="240"/>
        <end position="262"/>
    </location>
</feature>
<evidence type="ECO:0000256" key="4">
    <source>
        <dbReference type="ARBA" id="ARBA00022692"/>
    </source>
</evidence>
<dbReference type="EMBL" id="BOOG01000060">
    <property type="protein sequence ID" value="GIH72700.1"/>
    <property type="molecule type" value="Genomic_DNA"/>
</dbReference>
<keyword evidence="2" id="KW-0813">Transport</keyword>
<feature type="transmembrane region" description="Helical" evidence="8">
    <location>
        <begin position="304"/>
        <end position="328"/>
    </location>
</feature>
<feature type="transmembrane region" description="Helical" evidence="8">
    <location>
        <begin position="64"/>
        <end position="83"/>
    </location>
</feature>
<evidence type="ECO:0000256" key="3">
    <source>
        <dbReference type="ARBA" id="ARBA00022475"/>
    </source>
</evidence>
<keyword evidence="11" id="KW-1185">Reference proteome</keyword>
<gene>
    <name evidence="10" type="ORF">Mth01_49530</name>
</gene>
<feature type="region of interest" description="Disordered" evidence="7">
    <location>
        <begin position="422"/>
        <end position="446"/>
    </location>
</feature>
<evidence type="ECO:0000256" key="1">
    <source>
        <dbReference type="ARBA" id="ARBA00004651"/>
    </source>
</evidence>
<keyword evidence="4 8" id="KW-0812">Transmembrane</keyword>
<dbReference type="SUPFAM" id="SSF103473">
    <property type="entry name" value="MFS general substrate transporter"/>
    <property type="match status" value="1"/>
</dbReference>
<dbReference type="Pfam" id="PF05977">
    <property type="entry name" value="MFS_3"/>
    <property type="match status" value="1"/>
</dbReference>
<evidence type="ECO:0000259" key="9">
    <source>
        <dbReference type="PROSITE" id="PS50850"/>
    </source>
</evidence>
<feature type="transmembrane region" description="Helical" evidence="8">
    <location>
        <begin position="95"/>
        <end position="114"/>
    </location>
</feature>